<protein>
    <submittedName>
        <fullName evidence="2">Uncharacterized protein</fullName>
    </submittedName>
</protein>
<feature type="compositionally biased region" description="Basic and acidic residues" evidence="1">
    <location>
        <begin position="25"/>
        <end position="34"/>
    </location>
</feature>
<evidence type="ECO:0000256" key="1">
    <source>
        <dbReference type="SAM" id="MobiDB-lite"/>
    </source>
</evidence>
<organism evidence="2 3">
    <name type="scientific">Labilithrix luteola</name>
    <dbReference type="NCBI Taxonomy" id="1391654"/>
    <lineage>
        <taxon>Bacteria</taxon>
        <taxon>Pseudomonadati</taxon>
        <taxon>Myxococcota</taxon>
        <taxon>Polyangia</taxon>
        <taxon>Polyangiales</taxon>
        <taxon>Labilitrichaceae</taxon>
        <taxon>Labilithrix</taxon>
    </lineage>
</organism>
<dbReference type="EMBL" id="CP012333">
    <property type="protein sequence ID" value="AKU98156.1"/>
    <property type="molecule type" value="Genomic_DNA"/>
</dbReference>
<gene>
    <name evidence="2" type="ORF">AKJ09_04820</name>
</gene>
<feature type="region of interest" description="Disordered" evidence="1">
    <location>
        <begin position="63"/>
        <end position="110"/>
    </location>
</feature>
<dbReference type="KEGG" id="llu:AKJ09_04820"/>
<dbReference type="AlphaFoldDB" id="A0A0K1PXN5"/>
<dbReference type="Proteomes" id="UP000064967">
    <property type="component" value="Chromosome"/>
</dbReference>
<name>A0A0K1PXN5_9BACT</name>
<reference evidence="2 3" key="1">
    <citation type="submission" date="2015-08" db="EMBL/GenBank/DDBJ databases">
        <authorList>
            <person name="Babu N.S."/>
            <person name="Beckwith C.J."/>
            <person name="Beseler K.G."/>
            <person name="Brison A."/>
            <person name="Carone J.V."/>
            <person name="Caskin T.P."/>
            <person name="Diamond M."/>
            <person name="Durham M.E."/>
            <person name="Foxe J.M."/>
            <person name="Go M."/>
            <person name="Henderson B.A."/>
            <person name="Jones I.B."/>
            <person name="McGettigan J.A."/>
            <person name="Micheletti S.J."/>
            <person name="Nasrallah M.E."/>
            <person name="Ortiz D."/>
            <person name="Piller C.R."/>
            <person name="Privatt S.R."/>
            <person name="Schneider S.L."/>
            <person name="Sharp S."/>
            <person name="Smith T.C."/>
            <person name="Stanton J.D."/>
            <person name="Ullery H.E."/>
            <person name="Wilson R.J."/>
            <person name="Serrano M.G."/>
            <person name="Buck G."/>
            <person name="Lee V."/>
            <person name="Wang Y."/>
            <person name="Carvalho R."/>
            <person name="Voegtly L."/>
            <person name="Shi R."/>
            <person name="Duckworth R."/>
            <person name="Johnson A."/>
            <person name="Loviza R."/>
            <person name="Walstead R."/>
            <person name="Shah Z."/>
            <person name="Kiflezghi M."/>
            <person name="Wade K."/>
            <person name="Ball S.L."/>
            <person name="Bradley K.W."/>
            <person name="Asai D.J."/>
            <person name="Bowman C.A."/>
            <person name="Russell D.A."/>
            <person name="Pope W.H."/>
            <person name="Jacobs-Sera D."/>
            <person name="Hendrix R.W."/>
            <person name="Hatfull G.F."/>
        </authorList>
    </citation>
    <scope>NUCLEOTIDE SEQUENCE [LARGE SCALE GENOMIC DNA]</scope>
    <source>
        <strain evidence="2 3">DSM 27648</strain>
    </source>
</reference>
<proteinExistence type="predicted"/>
<accession>A0A0K1PXN5</accession>
<dbReference type="STRING" id="1391654.AKJ09_04820"/>
<evidence type="ECO:0000313" key="2">
    <source>
        <dbReference type="EMBL" id="AKU98156.1"/>
    </source>
</evidence>
<feature type="region of interest" description="Disordered" evidence="1">
    <location>
        <begin position="1"/>
        <end position="34"/>
    </location>
</feature>
<feature type="compositionally biased region" description="Basic residues" evidence="1">
    <location>
        <begin position="1"/>
        <end position="14"/>
    </location>
</feature>
<keyword evidence="3" id="KW-1185">Reference proteome</keyword>
<feature type="compositionally biased region" description="Low complexity" evidence="1">
    <location>
        <begin position="63"/>
        <end position="79"/>
    </location>
</feature>
<evidence type="ECO:0000313" key="3">
    <source>
        <dbReference type="Proteomes" id="UP000064967"/>
    </source>
</evidence>
<sequence length="553" mass="57054">MTLAARRPRNRGRTTRGMSVASSGSERRLRVRGGEKTMKRTMWFALSGIGAAIAIASFGCSASDSGAGASDDGGTSPSANENENERPGDTTSEDGGGGGSTDPNTPSGNRTFALKAVKLQQVGRNGDSLRIALKGTDSSKQTTSMFVRFRDKTDNPVIAIDSDWDGIADTDGRRFRFDTSTLGTPDFTGAVVQAGLYPIGSRIARAVIVLEDESGKQSPEMIADIANQAIRGEGEACDTTLVADRCADGMSCASEGGAPATCHAGVAPTLSQLAYVRGASPRMLFRGTEPDQDVARIDVEFLDAAGNAKIVNLSGDPENPDLRDRFSIALDPRADNLGTIFFRENIASSGFDGVVPKVAATVTDAAGHVSARVVSSVGAVPTRTNGQACDDRGFDACASGSVCSPGLPDVANKCASVGPLRTTKCSSAGALDPAKGMTKAFGLTSGASLWDPPAGCVSNDATGRPESVVPLHLAKAASSLKITTAMPETEIDTALYLLPSCAAQGTAALACNDDDRGYTSTLSLENVPAGDYVVVVESISMRGGKFGVSIEAK</sequence>